<keyword evidence="3" id="KW-1185">Reference proteome</keyword>
<feature type="region of interest" description="Disordered" evidence="1">
    <location>
        <begin position="21"/>
        <end position="82"/>
    </location>
</feature>
<reference evidence="2 3" key="1">
    <citation type="journal article" date="2012" name="Genome Biol.">
        <title>Genome and low-iron response of an oceanic diatom adapted to chronic iron limitation.</title>
        <authorList>
            <person name="Lommer M."/>
            <person name="Specht M."/>
            <person name="Roy A.S."/>
            <person name="Kraemer L."/>
            <person name="Andreson R."/>
            <person name="Gutowska M.A."/>
            <person name="Wolf J."/>
            <person name="Bergner S.V."/>
            <person name="Schilhabel M.B."/>
            <person name="Klostermeier U.C."/>
            <person name="Beiko R.G."/>
            <person name="Rosenstiel P."/>
            <person name="Hippler M."/>
            <person name="Laroche J."/>
        </authorList>
    </citation>
    <scope>NUCLEOTIDE SEQUENCE [LARGE SCALE GENOMIC DNA]</scope>
    <source>
        <strain evidence="2 3">CCMP1005</strain>
    </source>
</reference>
<name>K0S4X6_THAOC</name>
<sequence length="82" mass="8532">PPGVLRARHRGVLHGGAHVRSLAGSRDDAGGGGAPVPDAVRPGEERDVRERVQQPRPRRRGGISAAEDEPPGGGQARHSGDH</sequence>
<gene>
    <name evidence="2" type="ORF">THAOC_24206</name>
</gene>
<dbReference type="Proteomes" id="UP000266841">
    <property type="component" value="Unassembled WGS sequence"/>
</dbReference>
<accession>K0S4X6</accession>
<dbReference type="AlphaFoldDB" id="K0S4X6"/>
<organism evidence="2 3">
    <name type="scientific">Thalassiosira oceanica</name>
    <name type="common">Marine diatom</name>
    <dbReference type="NCBI Taxonomy" id="159749"/>
    <lineage>
        <taxon>Eukaryota</taxon>
        <taxon>Sar</taxon>
        <taxon>Stramenopiles</taxon>
        <taxon>Ochrophyta</taxon>
        <taxon>Bacillariophyta</taxon>
        <taxon>Coscinodiscophyceae</taxon>
        <taxon>Thalassiosirophycidae</taxon>
        <taxon>Thalassiosirales</taxon>
        <taxon>Thalassiosiraceae</taxon>
        <taxon>Thalassiosira</taxon>
    </lineage>
</organism>
<feature type="compositionally biased region" description="Basic and acidic residues" evidence="1">
    <location>
        <begin position="41"/>
        <end position="53"/>
    </location>
</feature>
<protein>
    <submittedName>
        <fullName evidence="2">Uncharacterized protein</fullName>
    </submittedName>
</protein>
<evidence type="ECO:0000313" key="3">
    <source>
        <dbReference type="Proteomes" id="UP000266841"/>
    </source>
</evidence>
<proteinExistence type="predicted"/>
<dbReference type="EMBL" id="AGNL01032700">
    <property type="protein sequence ID" value="EJK55986.1"/>
    <property type="molecule type" value="Genomic_DNA"/>
</dbReference>
<evidence type="ECO:0000313" key="2">
    <source>
        <dbReference type="EMBL" id="EJK55986.1"/>
    </source>
</evidence>
<feature type="non-terminal residue" evidence="2">
    <location>
        <position position="1"/>
    </location>
</feature>
<evidence type="ECO:0000256" key="1">
    <source>
        <dbReference type="SAM" id="MobiDB-lite"/>
    </source>
</evidence>
<comment type="caution">
    <text evidence="2">The sequence shown here is derived from an EMBL/GenBank/DDBJ whole genome shotgun (WGS) entry which is preliminary data.</text>
</comment>